<feature type="transmembrane region" description="Helical" evidence="2">
    <location>
        <begin position="209"/>
        <end position="230"/>
    </location>
</feature>
<keyword evidence="2" id="KW-1133">Transmembrane helix</keyword>
<evidence type="ECO:0000256" key="1">
    <source>
        <dbReference type="SAM" id="MobiDB-lite"/>
    </source>
</evidence>
<keyword evidence="2" id="KW-0472">Membrane</keyword>
<reference evidence="3 4" key="1">
    <citation type="journal article" date="2020" name="bioRxiv">
        <title>Whole genome comparisons of ergot fungi reveals the divergence and evolution of species within the genus Claviceps are the result of varying mechanisms driving genome evolution and host range expansion.</title>
        <authorList>
            <person name="Wyka S.A."/>
            <person name="Mondo S.J."/>
            <person name="Liu M."/>
            <person name="Dettman J."/>
            <person name="Nalam V."/>
            <person name="Broders K.D."/>
        </authorList>
    </citation>
    <scope>NUCLEOTIDE SEQUENCE [LARGE SCALE GENOMIC DNA]</scope>
    <source>
        <strain evidence="3 4">CCC 1485</strain>
    </source>
</reference>
<feature type="compositionally biased region" description="Polar residues" evidence="1">
    <location>
        <begin position="63"/>
        <end position="72"/>
    </location>
</feature>
<feature type="region of interest" description="Disordered" evidence="1">
    <location>
        <begin position="1"/>
        <end position="79"/>
    </location>
</feature>
<organism evidence="3 4">
    <name type="scientific">Claviceps pazoutovae</name>
    <dbReference type="NCBI Taxonomy" id="1649127"/>
    <lineage>
        <taxon>Eukaryota</taxon>
        <taxon>Fungi</taxon>
        <taxon>Dikarya</taxon>
        <taxon>Ascomycota</taxon>
        <taxon>Pezizomycotina</taxon>
        <taxon>Sordariomycetes</taxon>
        <taxon>Hypocreomycetidae</taxon>
        <taxon>Hypocreales</taxon>
        <taxon>Clavicipitaceae</taxon>
        <taxon>Claviceps</taxon>
    </lineage>
</organism>
<feature type="compositionally biased region" description="Pro residues" evidence="1">
    <location>
        <begin position="18"/>
        <end position="35"/>
    </location>
</feature>
<gene>
    <name evidence="3" type="ORF">E4U60_007808</name>
</gene>
<dbReference type="EMBL" id="SRPO01000093">
    <property type="protein sequence ID" value="KAG5941655.1"/>
    <property type="molecule type" value="Genomic_DNA"/>
</dbReference>
<proteinExistence type="predicted"/>
<dbReference type="AlphaFoldDB" id="A0A9P7MFJ4"/>
<keyword evidence="4" id="KW-1185">Reference proteome</keyword>
<evidence type="ECO:0000256" key="2">
    <source>
        <dbReference type="SAM" id="Phobius"/>
    </source>
</evidence>
<comment type="caution">
    <text evidence="3">The sequence shown here is derived from an EMBL/GenBank/DDBJ whole genome shotgun (WGS) entry which is preliminary data.</text>
</comment>
<accession>A0A9P7MFJ4</accession>
<name>A0A9P7MFJ4_9HYPO</name>
<evidence type="ECO:0000313" key="3">
    <source>
        <dbReference type="EMBL" id="KAG5941655.1"/>
    </source>
</evidence>
<keyword evidence="2" id="KW-0812">Transmembrane</keyword>
<protein>
    <submittedName>
        <fullName evidence="3">Uncharacterized protein</fullName>
    </submittedName>
</protein>
<evidence type="ECO:0000313" key="4">
    <source>
        <dbReference type="Proteomes" id="UP000706124"/>
    </source>
</evidence>
<dbReference type="OrthoDB" id="5215647at2759"/>
<feature type="compositionally biased region" description="Polar residues" evidence="1">
    <location>
        <begin position="1"/>
        <end position="10"/>
    </location>
</feature>
<sequence>MASIESSSQPPMRAIDPQPIPSPSNVPYFQPPPGPQTYLSQPGPGQFLSSHPAPESYMPNQPEPGSTANNPTIPGRTLTPTALPVPLDVHNLKANAQFHLREYLDIRQKIRQGGDGSQAAYALESRLRTEAGMVLGELSTLQAEVRALAKSAQDSRWSRFFVGGAIAALIPAVRQIFRRGSDEDSHVSSNDTEYAFRRSKGLLSGIRRAILGGGAFAKIAMFVFAVLYVFQNEVTVRVARTLNKRLKGLTERVERGDEDVSEADLRIFDGWRWRVVLW</sequence>
<dbReference type="Proteomes" id="UP000706124">
    <property type="component" value="Unassembled WGS sequence"/>
</dbReference>